<accession>A0ABT1IHA8</accession>
<reference evidence="3 4" key="1">
    <citation type="submission" date="2022-06" db="EMBL/GenBank/DDBJ databases">
        <title>Genomic Encyclopedia of Archaeal and Bacterial Type Strains, Phase II (KMG-II): from individual species to whole genera.</title>
        <authorList>
            <person name="Goeker M."/>
        </authorList>
    </citation>
    <scope>NUCLEOTIDE SEQUENCE [LARGE SCALE GENOMIC DNA]</scope>
    <source>
        <strain evidence="3 4">DSM 44255</strain>
    </source>
</reference>
<dbReference type="InterPro" id="IPR025141">
    <property type="entry name" value="DUF4082"/>
</dbReference>
<feature type="signal peptide" evidence="1">
    <location>
        <begin position="1"/>
        <end position="21"/>
    </location>
</feature>
<comment type="caution">
    <text evidence="3">The sequence shown here is derived from an EMBL/GenBank/DDBJ whole genome shotgun (WGS) entry which is preliminary data.</text>
</comment>
<dbReference type="SUPFAM" id="SSF81296">
    <property type="entry name" value="E set domains"/>
    <property type="match status" value="1"/>
</dbReference>
<dbReference type="EMBL" id="JAMTCO010000011">
    <property type="protein sequence ID" value="MCP2272032.1"/>
    <property type="molecule type" value="Genomic_DNA"/>
</dbReference>
<dbReference type="InterPro" id="IPR014756">
    <property type="entry name" value="Ig_E-set"/>
</dbReference>
<protein>
    <recommendedName>
        <fullName evidence="2">DUF4082 domain-containing protein</fullName>
    </recommendedName>
</protein>
<evidence type="ECO:0000313" key="4">
    <source>
        <dbReference type="Proteomes" id="UP001205185"/>
    </source>
</evidence>
<dbReference type="Proteomes" id="UP001205185">
    <property type="component" value="Unassembled WGS sequence"/>
</dbReference>
<keyword evidence="4" id="KW-1185">Reference proteome</keyword>
<evidence type="ECO:0000259" key="2">
    <source>
        <dbReference type="Pfam" id="PF13313"/>
    </source>
</evidence>
<feature type="chain" id="PRO_5046388425" description="DUF4082 domain-containing protein" evidence="1">
    <location>
        <begin position="22"/>
        <end position="291"/>
    </location>
</feature>
<dbReference type="Gene3D" id="2.60.40.650">
    <property type="match status" value="1"/>
</dbReference>
<dbReference type="Pfam" id="PF13313">
    <property type="entry name" value="DUF4082"/>
    <property type="match status" value="1"/>
</dbReference>
<feature type="domain" description="DUF4082" evidence="2">
    <location>
        <begin position="147"/>
        <end position="285"/>
    </location>
</feature>
<keyword evidence="1" id="KW-0732">Signal</keyword>
<evidence type="ECO:0000256" key="1">
    <source>
        <dbReference type="SAM" id="SignalP"/>
    </source>
</evidence>
<gene>
    <name evidence="3" type="ORF">LV75_004551</name>
</gene>
<name>A0ABT1IHA8_9PSEU</name>
<sequence length="291" mass="31265">MLRKLVALVSVLLLVPVAASADVVAGHPDSFVQSPLESNVVPLDVPVVFAGGAGYTGSNPQAITSVEVSFDGGDTWELADGTGTWSLVKTVTTPGPLVVISRAWAGNEVETPHRQRHLWAGAGPLPALDCTRCEFWQPTRGDVTYVDSDSDARPVEVGTRFQVDRPGHITAVMGFNHYNGEGTQVGRLWSSDGELLAEGTKSYPSAIDFTFAQPVPVEPGKTYIASYYTPWGHYAVSEGHFTAATVRAPFTALPDAGVYRYGDEGPTPTDGGFPEHTYEGSYYWVMPVFKP</sequence>
<evidence type="ECO:0000313" key="3">
    <source>
        <dbReference type="EMBL" id="MCP2272032.1"/>
    </source>
</evidence>
<proteinExistence type="predicted"/>
<organism evidence="3 4">
    <name type="scientific">Actinokineospora diospyrosa</name>
    <dbReference type="NCBI Taxonomy" id="103728"/>
    <lineage>
        <taxon>Bacteria</taxon>
        <taxon>Bacillati</taxon>
        <taxon>Actinomycetota</taxon>
        <taxon>Actinomycetes</taxon>
        <taxon>Pseudonocardiales</taxon>
        <taxon>Pseudonocardiaceae</taxon>
        <taxon>Actinokineospora</taxon>
    </lineage>
</organism>